<dbReference type="EMBL" id="FPIY01000001">
    <property type="protein sequence ID" value="SFW24719.1"/>
    <property type="molecule type" value="Genomic_DNA"/>
</dbReference>
<evidence type="ECO:0000313" key="2">
    <source>
        <dbReference type="Proteomes" id="UP000183257"/>
    </source>
</evidence>
<dbReference type="InterPro" id="IPR025368">
    <property type="entry name" value="DUF4272"/>
</dbReference>
<accession>A0A1K1MNI7</accession>
<sequence>MICTVYTHKIGVDKIVEVLEKGISNVNISVTTTDNSNLITAETKGGLFGKDSKLVINKRERLQPDYQIHESKECPLNENLKGLYGYINSLPTTNDKVKGLCLAKVQTINSEFSIQQESGTTKNLKEVIQNLAQELDAILFVQPDTIISKSNGQHFLDKNLDLIIDATGKCEIEDLTVNIDSKYYDKPQVEITEDQKIRKEKNDAFIQSKNIKVNKHLPFIDSENNVKIRSAKEVAERLTILAITNQVAFNTMSAADAINYILEHNLSNLVTAKEKVFLENPTDEQKNHETWKCECIWTLYWALNKVDDLGFPNQLADLNNVPIEDYPIGKNKNPWDFINAQTQLRSTSEILDVNDLYYRLDWACVDARINEQQLEEVHGGVVYERHYALNWLVNHMDAEWDDVSCDT</sequence>
<dbReference type="Pfam" id="PF14094">
    <property type="entry name" value="DUF4272"/>
    <property type="match status" value="1"/>
</dbReference>
<evidence type="ECO:0008006" key="3">
    <source>
        <dbReference type="Google" id="ProtNLM"/>
    </source>
</evidence>
<proteinExistence type="predicted"/>
<evidence type="ECO:0000313" key="1">
    <source>
        <dbReference type="EMBL" id="SFW24719.1"/>
    </source>
</evidence>
<reference evidence="2" key="1">
    <citation type="submission" date="2016-11" db="EMBL/GenBank/DDBJ databases">
        <authorList>
            <person name="Varghese N."/>
            <person name="Submissions S."/>
        </authorList>
    </citation>
    <scope>NUCLEOTIDE SEQUENCE [LARGE SCALE GENOMIC DNA]</scope>
    <source>
        <strain evidence="2">DSM 24786</strain>
    </source>
</reference>
<dbReference type="RefSeq" id="WP_072302406.1">
    <property type="nucleotide sequence ID" value="NZ_FPIY01000001.1"/>
</dbReference>
<organism evidence="1 2">
    <name type="scientific">Cellulophaga fucicola</name>
    <dbReference type="NCBI Taxonomy" id="76595"/>
    <lineage>
        <taxon>Bacteria</taxon>
        <taxon>Pseudomonadati</taxon>
        <taxon>Bacteroidota</taxon>
        <taxon>Flavobacteriia</taxon>
        <taxon>Flavobacteriales</taxon>
        <taxon>Flavobacteriaceae</taxon>
        <taxon>Cellulophaga</taxon>
    </lineage>
</organism>
<keyword evidence="2" id="KW-1185">Reference proteome</keyword>
<dbReference type="Proteomes" id="UP000183257">
    <property type="component" value="Unassembled WGS sequence"/>
</dbReference>
<dbReference type="OrthoDB" id="4399984at2"/>
<name>A0A1K1MNI7_9FLAO</name>
<dbReference type="STRING" id="76595.SAMN05660313_00750"/>
<gene>
    <name evidence="1" type="ORF">SAMN05660313_00750</name>
</gene>
<protein>
    <recommendedName>
        <fullName evidence="3">DUF4272 domain-containing protein</fullName>
    </recommendedName>
</protein>
<dbReference type="AlphaFoldDB" id="A0A1K1MNI7"/>